<accession>A0A3B6N2Q6</accession>
<dbReference type="OrthoDB" id="1932206at2759"/>
<feature type="domain" description="AIPP2-like SPOC-like" evidence="6">
    <location>
        <begin position="241"/>
        <end position="368"/>
    </location>
</feature>
<evidence type="ECO:0000256" key="1">
    <source>
        <dbReference type="ARBA" id="ARBA00022723"/>
    </source>
</evidence>
<dbReference type="InterPro" id="IPR011011">
    <property type="entry name" value="Znf_FYVE_PHD"/>
</dbReference>
<evidence type="ECO:0000256" key="2">
    <source>
        <dbReference type="ARBA" id="ARBA00022771"/>
    </source>
</evidence>
<protein>
    <recommendedName>
        <fullName evidence="6">AIPP2-like SPOC-like domain-containing protein</fullName>
    </recommendedName>
</protein>
<dbReference type="GO" id="GO:0140566">
    <property type="term" value="F:histone reader activity"/>
    <property type="evidence" value="ECO:0007669"/>
    <property type="project" value="InterPro"/>
</dbReference>
<dbReference type="Gramene" id="TraesJUL5D03G03240870.1">
    <property type="protein sequence ID" value="TraesJUL5D03G03240870.1"/>
    <property type="gene ID" value="TraesJUL5D03G03240870"/>
</dbReference>
<dbReference type="Gramene" id="TraesCS5D03G1104700.1">
    <property type="protein sequence ID" value="TraesCS5D03G1104700.1.CDS"/>
    <property type="gene ID" value="TraesCS5D03G1104700"/>
</dbReference>
<dbReference type="Gramene" id="TraesCS5D02G505200.1">
    <property type="protein sequence ID" value="TraesCS5D02G505200.1"/>
    <property type="gene ID" value="TraesCS5D02G505200"/>
</dbReference>
<dbReference type="EnsemblPlants" id="TraesCS5D02G505200.1">
    <property type="protein sequence ID" value="TraesCS5D02G505200.1"/>
    <property type="gene ID" value="TraesCS5D02G505200"/>
</dbReference>
<dbReference type="PANTHER" id="PTHR33304">
    <property type="match status" value="1"/>
</dbReference>
<evidence type="ECO:0000256" key="5">
    <source>
        <dbReference type="ARBA" id="ARBA00023163"/>
    </source>
</evidence>
<evidence type="ECO:0000256" key="4">
    <source>
        <dbReference type="ARBA" id="ARBA00023015"/>
    </source>
</evidence>
<dbReference type="Gramene" id="TraesRN5D0101142400.1">
    <property type="protein sequence ID" value="TraesRN5D0101142400.1"/>
    <property type="gene ID" value="TraesRN5D0101142400"/>
</dbReference>
<dbReference type="InterPro" id="IPR049914">
    <property type="entry name" value="PHD1-3/5-6"/>
</dbReference>
<dbReference type="OMA" id="ECNERTQ"/>
<dbReference type="Gramene" id="TraesMAC5D03G03214350.1">
    <property type="protein sequence ID" value="TraesMAC5D03G03214350.1"/>
    <property type="gene ID" value="TraesMAC5D03G03214350"/>
</dbReference>
<keyword evidence="4" id="KW-0805">Transcription regulation</keyword>
<dbReference type="PANTHER" id="PTHR33304:SF36">
    <property type="entry name" value="GB|AAF26970.1-RELATED"/>
    <property type="match status" value="1"/>
</dbReference>
<keyword evidence="1" id="KW-0479">Metal-binding</keyword>
<dbReference type="InterPro" id="IPR013083">
    <property type="entry name" value="Znf_RING/FYVE/PHD"/>
</dbReference>
<dbReference type="STRING" id="4565.A0A3B6N2Q6"/>
<evidence type="ECO:0000313" key="8">
    <source>
        <dbReference type="Proteomes" id="UP000019116"/>
    </source>
</evidence>
<dbReference type="AlphaFoldDB" id="A0A3B6N2Q6"/>
<keyword evidence="3" id="KW-0862">Zinc</keyword>
<dbReference type="Pfam" id="PF23121">
    <property type="entry name" value="SPOC_AIPP2"/>
    <property type="match status" value="1"/>
</dbReference>
<proteinExistence type="predicted"/>
<reference evidence="7" key="1">
    <citation type="submission" date="2018-08" db="EMBL/GenBank/DDBJ databases">
        <authorList>
            <person name="Rossello M."/>
        </authorList>
    </citation>
    <scope>NUCLEOTIDE SEQUENCE [LARGE SCALE GENOMIC DNA]</scope>
    <source>
        <strain evidence="7">cv. Chinese Spring</strain>
    </source>
</reference>
<dbReference type="Gramene" id="TraesLDM5D03G03220530.1">
    <property type="protein sequence ID" value="TraesLDM5D03G03220530.1"/>
    <property type="gene ID" value="TraesLDM5D03G03220530"/>
</dbReference>
<dbReference type="Gramene" id="TraesSYM5D03G03156520.1">
    <property type="protein sequence ID" value="TraesSYM5D03G03156520.1"/>
    <property type="gene ID" value="TraesSYM5D03G03156520"/>
</dbReference>
<dbReference type="Gramene" id="TraesNOR5D03G03245460.1">
    <property type="protein sequence ID" value="TraesNOR5D03G03245460.1"/>
    <property type="gene ID" value="TraesNOR5D03G03245460"/>
</dbReference>
<keyword evidence="5" id="KW-0804">Transcription</keyword>
<dbReference type="Gene3D" id="3.30.40.10">
    <property type="entry name" value="Zinc/RING finger domain, C3HC4 (zinc finger)"/>
    <property type="match status" value="1"/>
</dbReference>
<keyword evidence="2" id="KW-0863">Zinc-finger</keyword>
<dbReference type="Proteomes" id="UP000019116">
    <property type="component" value="Chromosome 5D"/>
</dbReference>
<dbReference type="Gramene" id="TraesJAG5D03G03212650.1">
    <property type="protein sequence ID" value="TraesJAG5D03G03212650.1"/>
    <property type="gene ID" value="TraesJAG5D03G03212650"/>
</dbReference>
<dbReference type="Gramene" id="TraesLAC5D03G03171420.1">
    <property type="protein sequence ID" value="TraesLAC5D03G03171420.1"/>
    <property type="gene ID" value="TraesLAC5D03G03171420"/>
</dbReference>
<evidence type="ECO:0000259" key="6">
    <source>
        <dbReference type="Pfam" id="PF23121"/>
    </source>
</evidence>
<dbReference type="GO" id="GO:0008270">
    <property type="term" value="F:zinc ion binding"/>
    <property type="evidence" value="ECO:0007669"/>
    <property type="project" value="UniProtKB-KW"/>
</dbReference>
<evidence type="ECO:0000313" key="7">
    <source>
        <dbReference type="EnsemblPlants" id="TraesCS5D02G505200.1"/>
    </source>
</evidence>
<reference evidence="7" key="2">
    <citation type="submission" date="2018-10" db="UniProtKB">
        <authorList>
            <consortium name="EnsemblPlants"/>
        </authorList>
    </citation>
    <scope>IDENTIFICATION</scope>
</reference>
<keyword evidence="8" id="KW-1185">Reference proteome</keyword>
<dbReference type="SUPFAM" id="SSF57903">
    <property type="entry name" value="FYVE/PHD zinc finger"/>
    <property type="match status" value="1"/>
</dbReference>
<evidence type="ECO:0000256" key="3">
    <source>
        <dbReference type="ARBA" id="ARBA00022833"/>
    </source>
</evidence>
<dbReference type="GO" id="GO:0034244">
    <property type="term" value="P:negative regulation of transcription elongation by RNA polymerase II"/>
    <property type="evidence" value="ECO:0007669"/>
    <property type="project" value="InterPro"/>
</dbReference>
<organism evidence="7">
    <name type="scientific">Triticum aestivum</name>
    <name type="common">Wheat</name>
    <dbReference type="NCBI Taxonomy" id="4565"/>
    <lineage>
        <taxon>Eukaryota</taxon>
        <taxon>Viridiplantae</taxon>
        <taxon>Streptophyta</taxon>
        <taxon>Embryophyta</taxon>
        <taxon>Tracheophyta</taxon>
        <taxon>Spermatophyta</taxon>
        <taxon>Magnoliopsida</taxon>
        <taxon>Liliopsida</taxon>
        <taxon>Poales</taxon>
        <taxon>Poaceae</taxon>
        <taxon>BOP clade</taxon>
        <taxon>Pooideae</taxon>
        <taxon>Triticodae</taxon>
        <taxon>Triticeae</taxon>
        <taxon>Triticinae</taxon>
        <taxon>Triticum</taxon>
    </lineage>
</organism>
<sequence length="385" mass="43386">MDQACPAIVCEECGSGAYQELLVNCTQCNGYRHRYCLVVVEFEMIHEWCCGECQKKDNGDTKPIEGENSEVKPIPSQEVALLSMPTTDNWPRFVVRHKRTPRKMKCVSPNRSENQAFALKRCAIASQNQIKVEDMNKRQKVLSGATMFTYNRNGKVKNNDHQLRDQPKEAKVAGAADKRKFNSWVGDQPTGKMAFSASVPTDANIGRGSGTKSLNNNIDMPVIISSSAEYARRPPPEAVCWTGCFLLSDGEIFNLGEFKAYHPSVVSPRVCNIAKKMPTNMQLKISPRKNYWPKTFEKISPVYEDIALLFFSAEVDCWNKKHPCLVDTRCGFVMHAYIDDMMLLMYSSEVLPPDCQWIDGKSYLWGVFVKPKSKSNHARLGSVAT</sequence>
<dbReference type="InterPro" id="IPR056280">
    <property type="entry name" value="AIPP2-like_SPOC"/>
</dbReference>
<name>A0A3B6N2Q6_WHEAT</name>